<sequence>MSGQRRPPGAEPGAASVAAGHGITGMRERVRAEGGELTVGPTHDGLFTVEARPPTRMAG</sequence>
<dbReference type="EMBL" id="BJVI01000005">
    <property type="protein sequence ID" value="GEL16963.1"/>
    <property type="molecule type" value="Genomic_DNA"/>
</dbReference>
<evidence type="ECO:0008006" key="4">
    <source>
        <dbReference type="Google" id="ProtNLM"/>
    </source>
</evidence>
<protein>
    <recommendedName>
        <fullName evidence="4">Signal transduction histidine kinase subgroup 3 dimerisation and phosphoacceptor domain-containing protein</fullName>
    </recommendedName>
</protein>
<dbReference type="Proteomes" id="UP000321328">
    <property type="component" value="Unassembled WGS sequence"/>
</dbReference>
<keyword evidence="3" id="KW-1185">Reference proteome</keyword>
<name>A0A511CXH3_9PSEU</name>
<proteinExistence type="predicted"/>
<evidence type="ECO:0000313" key="3">
    <source>
        <dbReference type="Proteomes" id="UP000321328"/>
    </source>
</evidence>
<feature type="region of interest" description="Disordered" evidence="1">
    <location>
        <begin position="1"/>
        <end position="59"/>
    </location>
</feature>
<dbReference type="Gene3D" id="3.30.565.10">
    <property type="entry name" value="Histidine kinase-like ATPase, C-terminal domain"/>
    <property type="match status" value="1"/>
</dbReference>
<dbReference type="AlphaFoldDB" id="A0A511CXH3"/>
<accession>A0A511CXH3</accession>
<evidence type="ECO:0000256" key="1">
    <source>
        <dbReference type="SAM" id="MobiDB-lite"/>
    </source>
</evidence>
<reference evidence="2 3" key="1">
    <citation type="submission" date="2019-07" db="EMBL/GenBank/DDBJ databases">
        <title>Whole genome shotgun sequence of Pseudonocardia asaccharolytica NBRC 16224.</title>
        <authorList>
            <person name="Hosoyama A."/>
            <person name="Uohara A."/>
            <person name="Ohji S."/>
            <person name="Ichikawa N."/>
        </authorList>
    </citation>
    <scope>NUCLEOTIDE SEQUENCE [LARGE SCALE GENOMIC DNA]</scope>
    <source>
        <strain evidence="2 3">NBRC 16224</strain>
    </source>
</reference>
<evidence type="ECO:0000313" key="2">
    <source>
        <dbReference type="EMBL" id="GEL16963.1"/>
    </source>
</evidence>
<dbReference type="InterPro" id="IPR036890">
    <property type="entry name" value="HATPase_C_sf"/>
</dbReference>
<gene>
    <name evidence="2" type="ORF">PA7_08000</name>
</gene>
<dbReference type="RefSeq" id="WP_169338713.1">
    <property type="nucleotide sequence ID" value="NZ_AUII01000005.1"/>
</dbReference>
<comment type="caution">
    <text evidence="2">The sequence shown here is derived from an EMBL/GenBank/DDBJ whole genome shotgun (WGS) entry which is preliminary data.</text>
</comment>
<organism evidence="2 3">
    <name type="scientific">Pseudonocardia asaccharolytica DSM 44247 = NBRC 16224</name>
    <dbReference type="NCBI Taxonomy" id="1123024"/>
    <lineage>
        <taxon>Bacteria</taxon>
        <taxon>Bacillati</taxon>
        <taxon>Actinomycetota</taxon>
        <taxon>Actinomycetes</taxon>
        <taxon>Pseudonocardiales</taxon>
        <taxon>Pseudonocardiaceae</taxon>
        <taxon>Pseudonocardia</taxon>
    </lineage>
</organism>